<accession>A0ABV0SE72</accession>
<gene>
    <name evidence="2" type="ORF">XENOCAPTIV_008938</name>
</gene>
<dbReference type="Proteomes" id="UP001434883">
    <property type="component" value="Unassembled WGS sequence"/>
</dbReference>
<protein>
    <submittedName>
        <fullName evidence="2">Uncharacterized protein</fullName>
    </submittedName>
</protein>
<keyword evidence="1" id="KW-0175">Coiled coil</keyword>
<reference evidence="2 3" key="1">
    <citation type="submission" date="2021-06" db="EMBL/GenBank/DDBJ databases">
        <authorList>
            <person name="Palmer J.M."/>
        </authorList>
    </citation>
    <scope>NUCLEOTIDE SEQUENCE [LARGE SCALE GENOMIC DNA]</scope>
    <source>
        <strain evidence="2 3">XC_2019</strain>
        <tissue evidence="2">Muscle</tissue>
    </source>
</reference>
<feature type="non-terminal residue" evidence="2">
    <location>
        <position position="1"/>
    </location>
</feature>
<feature type="coiled-coil region" evidence="1">
    <location>
        <begin position="18"/>
        <end position="52"/>
    </location>
</feature>
<proteinExistence type="predicted"/>
<evidence type="ECO:0000256" key="1">
    <source>
        <dbReference type="SAM" id="Coils"/>
    </source>
</evidence>
<keyword evidence="3" id="KW-1185">Reference proteome</keyword>
<sequence>SMCELNLEAELFTLQDSNAKLVAALQEANGSVEQWKKQLAEYQEETDRLRDQVTTFGALTPMLKTVSV</sequence>
<organism evidence="2 3">
    <name type="scientific">Xenoophorus captivus</name>
    <dbReference type="NCBI Taxonomy" id="1517983"/>
    <lineage>
        <taxon>Eukaryota</taxon>
        <taxon>Metazoa</taxon>
        <taxon>Chordata</taxon>
        <taxon>Craniata</taxon>
        <taxon>Vertebrata</taxon>
        <taxon>Euteleostomi</taxon>
        <taxon>Actinopterygii</taxon>
        <taxon>Neopterygii</taxon>
        <taxon>Teleostei</taxon>
        <taxon>Neoteleostei</taxon>
        <taxon>Acanthomorphata</taxon>
        <taxon>Ovalentaria</taxon>
        <taxon>Atherinomorphae</taxon>
        <taxon>Cyprinodontiformes</taxon>
        <taxon>Goodeidae</taxon>
        <taxon>Xenoophorus</taxon>
    </lineage>
</organism>
<name>A0ABV0SE72_9TELE</name>
<evidence type="ECO:0000313" key="2">
    <source>
        <dbReference type="EMBL" id="MEQ2218852.1"/>
    </source>
</evidence>
<evidence type="ECO:0000313" key="3">
    <source>
        <dbReference type="Proteomes" id="UP001434883"/>
    </source>
</evidence>
<dbReference type="EMBL" id="JAHRIN010077681">
    <property type="protein sequence ID" value="MEQ2218852.1"/>
    <property type="molecule type" value="Genomic_DNA"/>
</dbReference>
<dbReference type="PANTHER" id="PTHR10918">
    <property type="entry name" value="HOMER"/>
    <property type="match status" value="1"/>
</dbReference>
<comment type="caution">
    <text evidence="2">The sequence shown here is derived from an EMBL/GenBank/DDBJ whole genome shotgun (WGS) entry which is preliminary data.</text>
</comment>
<dbReference type="InterPro" id="IPR045027">
    <property type="entry name" value="Homer"/>
</dbReference>